<dbReference type="InterPro" id="IPR000537">
    <property type="entry name" value="UbiA_prenyltransferase"/>
</dbReference>
<dbReference type="AlphaFoldDB" id="A0A2V4AYH4"/>
<evidence type="ECO:0000256" key="1">
    <source>
        <dbReference type="ARBA" id="ARBA00004141"/>
    </source>
</evidence>
<dbReference type="EMBL" id="MASW01000002">
    <property type="protein sequence ID" value="PXY26942.1"/>
    <property type="molecule type" value="Genomic_DNA"/>
</dbReference>
<dbReference type="Gene3D" id="1.10.357.140">
    <property type="entry name" value="UbiA prenyltransferase"/>
    <property type="match status" value="1"/>
</dbReference>
<evidence type="ECO:0000256" key="4">
    <source>
        <dbReference type="ARBA" id="ARBA00023136"/>
    </source>
</evidence>
<dbReference type="InterPro" id="IPR044878">
    <property type="entry name" value="UbiA_sf"/>
</dbReference>
<keyword evidence="6" id="KW-1185">Reference proteome</keyword>
<evidence type="ECO:0000256" key="2">
    <source>
        <dbReference type="ARBA" id="ARBA00022692"/>
    </source>
</evidence>
<evidence type="ECO:0000313" key="5">
    <source>
        <dbReference type="EMBL" id="PXY26942.1"/>
    </source>
</evidence>
<dbReference type="Proteomes" id="UP000249915">
    <property type="component" value="Unassembled WGS sequence"/>
</dbReference>
<organism evidence="5 6">
    <name type="scientific">Prauserella muralis</name>
    <dbReference type="NCBI Taxonomy" id="588067"/>
    <lineage>
        <taxon>Bacteria</taxon>
        <taxon>Bacillati</taxon>
        <taxon>Actinomycetota</taxon>
        <taxon>Actinomycetes</taxon>
        <taxon>Pseudonocardiales</taxon>
        <taxon>Pseudonocardiaceae</taxon>
        <taxon>Prauserella</taxon>
    </lineage>
</organism>
<reference evidence="5 6" key="1">
    <citation type="submission" date="2016-07" db="EMBL/GenBank/DDBJ databases">
        <title>Draft genome sequence of Prauserella muralis DSM 45305, isolated from a mould-covered wall in an indoor environment.</title>
        <authorList>
            <person name="Ruckert C."/>
            <person name="Albersmeier A."/>
            <person name="Jiang C.-L."/>
            <person name="Jiang Y."/>
            <person name="Kalinowski J."/>
            <person name="Schneider O."/>
            <person name="Winkler A."/>
            <person name="Zotchev S.B."/>
        </authorList>
    </citation>
    <scope>NUCLEOTIDE SEQUENCE [LARGE SCALE GENOMIC DNA]</scope>
    <source>
        <strain evidence="5 6">DSM 45305</strain>
    </source>
</reference>
<keyword evidence="3" id="KW-1133">Transmembrane helix</keyword>
<name>A0A2V4AYH4_9PSEU</name>
<sequence>MPRLARGSVWRDLVAVHRLEYTLPVNYLCYATWGAGFAAAGTDGAGALPTGPVLVAVLANLLLIVGPLALNVAVDVTTDERHGEKGYLASAVSRIGRVRMLRWAIAELASGLVLSIVVTVWTGSWLPAVAGTMLVAAQLAYNVEPVRLKRRGFAGPVAFGLASVSLPFLVSYGALSAVLPAAVWLLVAGVGVLSIGRTVWWSLPDRMVDTASGVTTPSVRYGVARTVVACAGILLSGAVAVAGALWWLYGPLWALLGIVAHAVYIGDAARLLTQVSDHSLPSARRMLKRAMPLVTLGDVLLLVVALANL</sequence>
<comment type="caution">
    <text evidence="5">The sequence shown here is derived from an EMBL/GenBank/DDBJ whole genome shotgun (WGS) entry which is preliminary data.</text>
</comment>
<keyword evidence="2" id="KW-0812">Transmembrane</keyword>
<dbReference type="GO" id="GO:0016765">
    <property type="term" value="F:transferase activity, transferring alkyl or aryl (other than methyl) groups"/>
    <property type="evidence" value="ECO:0007669"/>
    <property type="project" value="InterPro"/>
</dbReference>
<dbReference type="RefSeq" id="WP_170160382.1">
    <property type="nucleotide sequence ID" value="NZ_MASW01000002.1"/>
</dbReference>
<gene>
    <name evidence="5" type="ORF">BAY60_10590</name>
</gene>
<keyword evidence="4" id="KW-0472">Membrane</keyword>
<comment type="subcellular location">
    <subcellularLocation>
        <location evidence="1">Membrane</location>
        <topology evidence="1">Multi-pass membrane protein</topology>
    </subcellularLocation>
</comment>
<evidence type="ECO:0000256" key="3">
    <source>
        <dbReference type="ARBA" id="ARBA00022989"/>
    </source>
</evidence>
<protein>
    <submittedName>
        <fullName evidence="5">Uncharacterized protein</fullName>
    </submittedName>
</protein>
<evidence type="ECO:0000313" key="6">
    <source>
        <dbReference type="Proteomes" id="UP000249915"/>
    </source>
</evidence>
<dbReference type="GO" id="GO:0016020">
    <property type="term" value="C:membrane"/>
    <property type="evidence" value="ECO:0007669"/>
    <property type="project" value="UniProtKB-SubCell"/>
</dbReference>
<accession>A0A2V4AYH4</accession>
<dbReference type="Pfam" id="PF01040">
    <property type="entry name" value="UbiA"/>
    <property type="match status" value="1"/>
</dbReference>
<proteinExistence type="predicted"/>